<sequence>MIADTSTLNTGITTYSAFVIPSDTMSGPELTSKSILASILVSELESVFATSSSTPLSPTSLSTASAIIIGATLTTACIVAIFIFLIIVAYICVTKKSSSVNRPSDDSNTQQGTTGSITTDDRSLQDNPAYESGVITADNPAYESNIISTDVNRPSDDSNTQQGTTGSITTDDRSLQDNPAYESGVITADNPAYESNIISTDNNPAYESNIISTDNNPAYNVTNNSPEVEDNAEYMYID</sequence>
<accession>A0AAN0JF80</accession>
<evidence type="ECO:0000256" key="2">
    <source>
        <dbReference type="SAM" id="Phobius"/>
    </source>
</evidence>
<protein>
    <submittedName>
        <fullName evidence="3">Uncharacterized protein</fullName>
    </submittedName>
</protein>
<feature type="compositionally biased region" description="Polar residues" evidence="1">
    <location>
        <begin position="147"/>
        <end position="169"/>
    </location>
</feature>
<evidence type="ECO:0000256" key="1">
    <source>
        <dbReference type="SAM" id="MobiDB-lite"/>
    </source>
</evidence>
<dbReference type="GeneID" id="109584349"/>
<feature type="compositionally biased region" description="Polar residues" evidence="1">
    <location>
        <begin position="98"/>
        <end position="118"/>
    </location>
</feature>
<feature type="region of interest" description="Disordered" evidence="1">
    <location>
        <begin position="98"/>
        <end position="127"/>
    </location>
</feature>
<keyword evidence="2" id="KW-0812">Transmembrane</keyword>
<dbReference type="AlphaFoldDB" id="A0AAN0JF80"/>
<evidence type="ECO:0000313" key="3">
    <source>
        <dbReference type="EnsemblMetazoa" id="XP_019855619.1"/>
    </source>
</evidence>
<feature type="transmembrane region" description="Helical" evidence="2">
    <location>
        <begin position="66"/>
        <end position="93"/>
    </location>
</feature>
<name>A0AAN0JF80_AMPQE</name>
<keyword evidence="4" id="KW-1185">Reference proteome</keyword>
<keyword evidence="2" id="KW-1133">Transmembrane helix</keyword>
<dbReference type="KEGG" id="aqu:109584349"/>
<dbReference type="RefSeq" id="XP_019855619.1">
    <property type="nucleotide sequence ID" value="XM_020000060.1"/>
</dbReference>
<reference evidence="3" key="2">
    <citation type="submission" date="2024-06" db="UniProtKB">
        <authorList>
            <consortium name="EnsemblMetazoa"/>
        </authorList>
    </citation>
    <scope>IDENTIFICATION</scope>
</reference>
<dbReference type="EnsemblMetazoa" id="XM_020000060.1">
    <property type="protein sequence ID" value="XP_019855619.1"/>
    <property type="gene ID" value="LOC109584349"/>
</dbReference>
<keyword evidence="2" id="KW-0472">Membrane</keyword>
<feature type="region of interest" description="Disordered" evidence="1">
    <location>
        <begin position="147"/>
        <end position="178"/>
    </location>
</feature>
<organism evidence="3 4">
    <name type="scientific">Amphimedon queenslandica</name>
    <name type="common">Sponge</name>
    <dbReference type="NCBI Taxonomy" id="400682"/>
    <lineage>
        <taxon>Eukaryota</taxon>
        <taxon>Metazoa</taxon>
        <taxon>Porifera</taxon>
        <taxon>Demospongiae</taxon>
        <taxon>Heteroscleromorpha</taxon>
        <taxon>Haplosclerida</taxon>
        <taxon>Niphatidae</taxon>
        <taxon>Amphimedon</taxon>
    </lineage>
</organism>
<reference evidence="4" key="1">
    <citation type="journal article" date="2010" name="Nature">
        <title>The Amphimedon queenslandica genome and the evolution of animal complexity.</title>
        <authorList>
            <person name="Srivastava M."/>
            <person name="Simakov O."/>
            <person name="Chapman J."/>
            <person name="Fahey B."/>
            <person name="Gauthier M.E."/>
            <person name="Mitros T."/>
            <person name="Richards G.S."/>
            <person name="Conaco C."/>
            <person name="Dacre M."/>
            <person name="Hellsten U."/>
            <person name="Larroux C."/>
            <person name="Putnam N.H."/>
            <person name="Stanke M."/>
            <person name="Adamska M."/>
            <person name="Darling A."/>
            <person name="Degnan S.M."/>
            <person name="Oakley T.H."/>
            <person name="Plachetzki D.C."/>
            <person name="Zhai Y."/>
            <person name="Adamski M."/>
            <person name="Calcino A."/>
            <person name="Cummins S.F."/>
            <person name="Goodstein D.M."/>
            <person name="Harris C."/>
            <person name="Jackson D.J."/>
            <person name="Leys S.P."/>
            <person name="Shu S."/>
            <person name="Woodcroft B.J."/>
            <person name="Vervoort M."/>
            <person name="Kosik K.S."/>
            <person name="Manning G."/>
            <person name="Degnan B.M."/>
            <person name="Rokhsar D.S."/>
        </authorList>
    </citation>
    <scope>NUCLEOTIDE SEQUENCE [LARGE SCALE GENOMIC DNA]</scope>
</reference>
<evidence type="ECO:0000313" key="4">
    <source>
        <dbReference type="Proteomes" id="UP000007879"/>
    </source>
</evidence>
<proteinExistence type="predicted"/>
<dbReference type="Proteomes" id="UP000007879">
    <property type="component" value="Unassembled WGS sequence"/>
</dbReference>